<dbReference type="NCBIfam" id="TIGR01079">
    <property type="entry name" value="rplX_bact"/>
    <property type="match status" value="1"/>
</dbReference>
<dbReference type="PROSITE" id="PS01108">
    <property type="entry name" value="RIBOSOMAL_L24"/>
    <property type="match status" value="1"/>
</dbReference>
<comment type="subunit">
    <text evidence="8">Part of the 50S ribosomal subunit.</text>
</comment>
<protein>
    <recommendedName>
        <fullName evidence="6 8">Large ribosomal subunit protein uL24</fullName>
    </recommendedName>
</protein>
<evidence type="ECO:0000256" key="5">
    <source>
        <dbReference type="ARBA" id="ARBA00023274"/>
    </source>
</evidence>
<comment type="function">
    <text evidence="7 8">One of the proteins that surrounds the polypeptide exit tunnel on the outside of the subunit.</text>
</comment>
<feature type="domain" description="KOW" evidence="10">
    <location>
        <begin position="3"/>
        <end position="30"/>
    </location>
</feature>
<evidence type="ECO:0000256" key="1">
    <source>
        <dbReference type="ARBA" id="ARBA00010618"/>
    </source>
</evidence>
<dbReference type="RefSeq" id="WP_135282252.1">
    <property type="nucleotide sequence ID" value="NZ_SRIO01000013.1"/>
</dbReference>
<dbReference type="GO" id="GO:0003735">
    <property type="term" value="F:structural constituent of ribosome"/>
    <property type="evidence" value="ECO:0007669"/>
    <property type="project" value="InterPro"/>
</dbReference>
<dbReference type="GO" id="GO:0005840">
    <property type="term" value="C:ribosome"/>
    <property type="evidence" value="ECO:0007669"/>
    <property type="project" value="UniProtKB-KW"/>
</dbReference>
<evidence type="ECO:0000256" key="6">
    <source>
        <dbReference type="ARBA" id="ARBA00035206"/>
    </source>
</evidence>
<reference evidence="11 12" key="1">
    <citation type="journal article" date="2019" name="ISME J.">
        <title>Candidatus Macondimonas diazotrophica, a novel gammaproteobacterial genus dominating crude-oil-contaminated coastal sediments.</title>
        <authorList>
            <person name="Karthikeyan S."/>
            <person name="Konstantinidis K."/>
        </authorList>
    </citation>
    <scope>NUCLEOTIDE SEQUENCE [LARGE SCALE GENOMIC DNA]</scope>
    <source>
        <strain evidence="11 12">KTK01</strain>
    </source>
</reference>
<evidence type="ECO:0000256" key="2">
    <source>
        <dbReference type="ARBA" id="ARBA00022730"/>
    </source>
</evidence>
<dbReference type="GO" id="GO:0019843">
    <property type="term" value="F:rRNA binding"/>
    <property type="evidence" value="ECO:0007669"/>
    <property type="project" value="UniProtKB-UniRule"/>
</dbReference>
<keyword evidence="4 8" id="KW-0689">Ribosomal protein</keyword>
<dbReference type="OrthoDB" id="9807419at2"/>
<dbReference type="InterPro" id="IPR005824">
    <property type="entry name" value="KOW"/>
</dbReference>
<keyword evidence="12" id="KW-1185">Reference proteome</keyword>
<dbReference type="InterPro" id="IPR005825">
    <property type="entry name" value="Ribosomal_uL24_CS"/>
</dbReference>
<evidence type="ECO:0000256" key="9">
    <source>
        <dbReference type="RuleBase" id="RU003477"/>
    </source>
</evidence>
<comment type="similarity">
    <text evidence="1 8 9">Belongs to the universal ribosomal protein uL24 family.</text>
</comment>
<dbReference type="InterPro" id="IPR014722">
    <property type="entry name" value="Rib_uL2_dom2"/>
</dbReference>
<dbReference type="Proteomes" id="UP000297890">
    <property type="component" value="Unassembled WGS sequence"/>
</dbReference>
<dbReference type="AlphaFoldDB" id="A0A4Z0F8T4"/>
<evidence type="ECO:0000256" key="4">
    <source>
        <dbReference type="ARBA" id="ARBA00022980"/>
    </source>
</evidence>
<evidence type="ECO:0000313" key="12">
    <source>
        <dbReference type="Proteomes" id="UP000297890"/>
    </source>
</evidence>
<evidence type="ECO:0000256" key="3">
    <source>
        <dbReference type="ARBA" id="ARBA00022884"/>
    </source>
</evidence>
<dbReference type="SMART" id="SM00739">
    <property type="entry name" value="KOW"/>
    <property type="match status" value="1"/>
</dbReference>
<dbReference type="InterPro" id="IPR003256">
    <property type="entry name" value="Ribosomal_uL24"/>
</dbReference>
<dbReference type="GO" id="GO:0006412">
    <property type="term" value="P:translation"/>
    <property type="evidence" value="ECO:0007669"/>
    <property type="project" value="UniProtKB-UniRule"/>
</dbReference>
<dbReference type="InterPro" id="IPR057264">
    <property type="entry name" value="Ribosomal_uL24_C"/>
</dbReference>
<accession>A0A4Z0F8T4</accession>
<dbReference type="Pfam" id="PF17136">
    <property type="entry name" value="ribosomal_L24"/>
    <property type="match status" value="1"/>
</dbReference>
<evidence type="ECO:0000313" key="11">
    <source>
        <dbReference type="EMBL" id="TFZ81966.1"/>
    </source>
</evidence>
<comment type="function">
    <text evidence="8">One of two assembly initiator proteins, it binds directly to the 5'-end of the 23S rRNA, where it nucleates assembly of the 50S subunit.</text>
</comment>
<dbReference type="Gene3D" id="2.30.30.30">
    <property type="match status" value="1"/>
</dbReference>
<dbReference type="InterPro" id="IPR041988">
    <property type="entry name" value="Ribosomal_uL24_KOW"/>
</dbReference>
<name>A0A4Z0F8T4_9GAMM</name>
<evidence type="ECO:0000256" key="8">
    <source>
        <dbReference type="HAMAP-Rule" id="MF_01326"/>
    </source>
</evidence>
<dbReference type="CDD" id="cd06089">
    <property type="entry name" value="KOW_RPL26"/>
    <property type="match status" value="1"/>
</dbReference>
<gene>
    <name evidence="8 11" type="primary">rplX</name>
    <name evidence="11" type="ORF">E4680_09905</name>
</gene>
<dbReference type="SUPFAM" id="SSF50104">
    <property type="entry name" value="Translation proteins SH3-like domain"/>
    <property type="match status" value="1"/>
</dbReference>
<dbReference type="HAMAP" id="MF_01326_B">
    <property type="entry name" value="Ribosomal_uL24_B"/>
    <property type="match status" value="1"/>
</dbReference>
<dbReference type="InterPro" id="IPR008991">
    <property type="entry name" value="Translation_prot_SH3-like_sf"/>
</dbReference>
<dbReference type="PANTHER" id="PTHR12903">
    <property type="entry name" value="MITOCHONDRIAL RIBOSOMAL PROTEIN L24"/>
    <property type="match status" value="1"/>
</dbReference>
<keyword evidence="5 8" id="KW-0687">Ribonucleoprotein</keyword>
<organism evidence="11 12">
    <name type="scientific">Candidatus Macondimonas diazotrophica</name>
    <dbReference type="NCBI Taxonomy" id="2305248"/>
    <lineage>
        <taxon>Bacteria</taxon>
        <taxon>Pseudomonadati</taxon>
        <taxon>Pseudomonadota</taxon>
        <taxon>Gammaproteobacteria</taxon>
        <taxon>Chromatiales</taxon>
        <taxon>Ectothiorhodospiraceae</taxon>
        <taxon>Candidatus Macondimonas</taxon>
    </lineage>
</organism>
<comment type="caution">
    <text evidence="11">The sequence shown here is derived from an EMBL/GenBank/DDBJ whole genome shotgun (WGS) entry which is preliminary data.</text>
</comment>
<dbReference type="Pfam" id="PF00467">
    <property type="entry name" value="KOW"/>
    <property type="match status" value="1"/>
</dbReference>
<dbReference type="EMBL" id="SRIO01000013">
    <property type="protein sequence ID" value="TFZ81966.1"/>
    <property type="molecule type" value="Genomic_DNA"/>
</dbReference>
<evidence type="ECO:0000256" key="7">
    <source>
        <dbReference type="ARBA" id="ARBA00058688"/>
    </source>
</evidence>
<dbReference type="FunFam" id="2.30.30.30:FF:000004">
    <property type="entry name" value="50S ribosomal protein L24"/>
    <property type="match status" value="1"/>
</dbReference>
<evidence type="ECO:0000259" key="10">
    <source>
        <dbReference type="SMART" id="SM00739"/>
    </source>
</evidence>
<keyword evidence="2 8" id="KW-0699">rRNA-binding</keyword>
<proteinExistence type="inferred from homology"/>
<keyword evidence="3 8" id="KW-0694">RNA-binding</keyword>
<sequence>MKRIKTGDEVVVIAGKDKGREGRVLRVLADDRVVVENVNVVKRHTRGNPASGQAGGIVEQERSIHISNVMIRNPQSGKPERIGYKLLADGRKVRFLKSNGEVFDV</sequence>
<dbReference type="GO" id="GO:1990904">
    <property type="term" value="C:ribonucleoprotein complex"/>
    <property type="evidence" value="ECO:0007669"/>
    <property type="project" value="UniProtKB-KW"/>
</dbReference>